<dbReference type="InterPro" id="IPR001683">
    <property type="entry name" value="PX_dom"/>
</dbReference>
<reference evidence="3 4" key="1">
    <citation type="submission" date="2013-11" db="EMBL/GenBank/DDBJ databases">
        <title>The Genome Sequence of Phytophthora parasitica P1569.</title>
        <authorList>
            <consortium name="The Broad Institute Genomics Platform"/>
            <person name="Russ C."/>
            <person name="Tyler B."/>
            <person name="Panabieres F."/>
            <person name="Shan W."/>
            <person name="Tripathy S."/>
            <person name="Grunwald N."/>
            <person name="Machado M."/>
            <person name="Johnson C.S."/>
            <person name="Arredondo F."/>
            <person name="Hong C."/>
            <person name="Coffey M."/>
            <person name="Young S.K."/>
            <person name="Zeng Q."/>
            <person name="Gargeya S."/>
            <person name="Fitzgerald M."/>
            <person name="Abouelleil A."/>
            <person name="Alvarado L."/>
            <person name="Chapman S.B."/>
            <person name="Gainer-Dewar J."/>
            <person name="Goldberg J."/>
            <person name="Griggs A."/>
            <person name="Gujja S."/>
            <person name="Hansen M."/>
            <person name="Howarth C."/>
            <person name="Imamovic A."/>
            <person name="Ireland A."/>
            <person name="Larimer J."/>
            <person name="McCowan C."/>
            <person name="Murphy C."/>
            <person name="Pearson M."/>
            <person name="Poon T.W."/>
            <person name="Priest M."/>
            <person name="Roberts A."/>
            <person name="Saif S."/>
            <person name="Shea T."/>
            <person name="Sykes S."/>
            <person name="Wortman J."/>
            <person name="Nusbaum C."/>
            <person name="Birren B."/>
        </authorList>
    </citation>
    <scope>NUCLEOTIDE SEQUENCE [LARGE SCALE GENOMIC DNA]</scope>
    <source>
        <strain evidence="3 4">P1569</strain>
    </source>
</reference>
<dbReference type="AlphaFoldDB" id="V9E918"/>
<keyword evidence="4" id="KW-1185">Reference proteome</keyword>
<evidence type="ECO:0000256" key="1">
    <source>
        <dbReference type="SAM" id="MobiDB-lite"/>
    </source>
</evidence>
<accession>V9E918</accession>
<name>V9E918_PHYNI</name>
<dbReference type="OrthoDB" id="110705at2759"/>
<dbReference type="PROSITE" id="PS50195">
    <property type="entry name" value="PX"/>
    <property type="match status" value="1"/>
</dbReference>
<dbReference type="InterPro" id="IPR036871">
    <property type="entry name" value="PX_dom_sf"/>
</dbReference>
<dbReference type="Proteomes" id="UP000018721">
    <property type="component" value="Unassembled WGS sequence"/>
</dbReference>
<evidence type="ECO:0000313" key="3">
    <source>
        <dbReference type="EMBL" id="ETI35599.1"/>
    </source>
</evidence>
<dbReference type="HOGENOM" id="CLU_081715_0_0_1"/>
<feature type="compositionally biased region" description="Basic residues" evidence="1">
    <location>
        <begin position="41"/>
        <end position="51"/>
    </location>
</feature>
<sequence length="269" mass="30996">MFYLLVGIGQKSSINPTSAWLTPIIRRAVEHQDETRERRKRFLRQRRHRSTQSRCSPGPTSFKLSNSAKFAVSLNQISHVVIREAYNREEHGAIVVVYVVDVFLMGVQKGLPSTSVQSWHKLTWRQKREKQSERPEYQVEHRYSAFRLLRQRILDVVSATPPDVDQNHPQCCPYCSRVLWLVTARDFPSRYPNGGALATYTGWRQLLIHSRKHGLEKFINELLTAAKDVSYRYSASQCERYATVSGILNDFFADPHLRTAGGWTALSCC</sequence>
<feature type="compositionally biased region" description="Polar residues" evidence="1">
    <location>
        <begin position="52"/>
        <end position="61"/>
    </location>
</feature>
<protein>
    <recommendedName>
        <fullName evidence="2">PX domain-containing protein</fullName>
    </recommendedName>
</protein>
<evidence type="ECO:0000313" key="4">
    <source>
        <dbReference type="Proteomes" id="UP000018721"/>
    </source>
</evidence>
<dbReference type="SUPFAM" id="SSF64268">
    <property type="entry name" value="PX domain"/>
    <property type="match status" value="1"/>
</dbReference>
<dbReference type="Gene3D" id="3.30.1520.10">
    <property type="entry name" value="Phox-like domain"/>
    <property type="match status" value="1"/>
</dbReference>
<gene>
    <name evidence="3" type="ORF">F443_18069</name>
</gene>
<dbReference type="EMBL" id="ANIZ01003106">
    <property type="protein sequence ID" value="ETI35599.1"/>
    <property type="molecule type" value="Genomic_DNA"/>
</dbReference>
<evidence type="ECO:0000259" key="2">
    <source>
        <dbReference type="PROSITE" id="PS50195"/>
    </source>
</evidence>
<feature type="region of interest" description="Disordered" evidence="1">
    <location>
        <begin position="41"/>
        <end position="61"/>
    </location>
</feature>
<organism evidence="3 4">
    <name type="scientific">Phytophthora nicotianae P1569</name>
    <dbReference type="NCBI Taxonomy" id="1317065"/>
    <lineage>
        <taxon>Eukaryota</taxon>
        <taxon>Sar</taxon>
        <taxon>Stramenopiles</taxon>
        <taxon>Oomycota</taxon>
        <taxon>Peronosporomycetes</taxon>
        <taxon>Peronosporales</taxon>
        <taxon>Peronosporaceae</taxon>
        <taxon>Phytophthora</taxon>
    </lineage>
</organism>
<proteinExistence type="predicted"/>
<dbReference type="eggNOG" id="ENOG502R0S2">
    <property type="taxonomic scope" value="Eukaryota"/>
</dbReference>
<dbReference type="GO" id="GO:0035091">
    <property type="term" value="F:phosphatidylinositol binding"/>
    <property type="evidence" value="ECO:0007669"/>
    <property type="project" value="InterPro"/>
</dbReference>
<feature type="domain" description="PX" evidence="2">
    <location>
        <begin position="76"/>
        <end position="259"/>
    </location>
</feature>
<comment type="caution">
    <text evidence="3">The sequence shown here is derived from an EMBL/GenBank/DDBJ whole genome shotgun (WGS) entry which is preliminary data.</text>
</comment>